<dbReference type="PROSITE" id="PS00018">
    <property type="entry name" value="EF_HAND_1"/>
    <property type="match status" value="1"/>
</dbReference>
<sequence>MFPSPLKNQSYRVLATDDGHRQSSYNAEPYHHPTPEQLLSKRPLFGRKENTSQHEKRQTNIIRRTALQESEIAEKKADDYSEDIGTITLFLAKPKKAKLIKRKSSLEMLDAASFSSASQLSLTESQYAPKTTPSVVKFDPDEPAPLTEEKSSVAKIARKRSLHRSQSWINNQQGSVRGSRRTREFTPRRRTSSSSSQSDRMRRKTTARSSSFTKNIEYNDSNRLLGLLGSRKHKIFGDVEPEIESLESLTNDDSWNLDNGSFNGKQLSDEASLEEARKNQQKIDDCEYDRTRRTLSKMLLQEHEVFLTGKRSTFIEVQPFAHEDPNRKPKFSLPFSPVKGSTYGIVGDDDGDLVSVHSDNMPDDNESCPGSRPSSAARYRAKRQPRGSNSPGGNRKPRVSITMNDGNIVQMDDDDDDDGDDDKEEEEDGEFKSKPVRQKRRTARDSINFKEQSPLSKETHELNAIGSIHGENFSRKQKETYFGHRARKDFFYKYQEVARRAQSIPDREVLASAGRSPRSEYLAEINAKGLLPWPVLLRSMSSPKVVDLTSMGLGDEVIKSLTTVLDKLPNCDTLLLADNRLTDDSLLELCEKVTHMHSLTHLDISYNKMDEASKIILNYLVNPHCDLKVLVMEHSDIDDFECGDLMDALKVNKSLRSLDLQDNLLGEKEQLNVVMPELLTGGEAVGEMLTVNKYLTELDVSWNSIRGDSAQELAECLESNTTLKTLCMSHNAFGDVPSQTIGDVLSRNMSITHLDMSFNSVSPAAAMVIANAFNKNVTVEILMLNGNNIGRRGAESLMQALRRNKREDGHLLIQINNCDCEFEDASLFDPVEPANNYNLDMTLPYSRMVASELLRMANERPGAYFKSVKYSKDLKFDHGWQPIELQQGNGGGGGGRKSSVTSAALAMESWKAPMKKIIDELSDGVIDEPDQCNSDIRELLGIMGLHPNVDTVDKIMWSLDLTNIKEETMLDTIFRSIFHIVDADGSQCVDFNETRIAMSLLAIRVSDDEVKRIIAEFDIDKSGEIEEDEFVSWMINCYARQKEPPKPPVRHKGQPWVPPDSGTLVIDFKADRLPPAENEIGSDVGIGRLIFNIENAESDAERAKLFDKATANSDIYMTAAQAQQLMEISAKGEEIQTIQKLLPQMSDPQQCSQLVNKNLSLRQALYLRKNLGPSFGVIMGNATGRYVLDMENEIHRTGARKIAELNNFEKRFSRTKSGRGDTSQKGNWENFRNETFNGKSIKLDSNWFTKIPHLGKLKVDYVSTTRAGKAAKPLSERRFSTLMEKLKMEEVDEIRQWYNEYNALEHQKEVEDARKMEREAKNQEAIREKRELDSIKLRGGASLTSATQEQLALERAIKRKSEATTQSTPALDALSRTARKAGFFDDDVLKKGGSFSGGGEVGEEDGEGAEEMGVQSESVGHRIQSRRKGIDATLHAPKNLLAKVSDSNKAKLMGLAAFSSGLKRQGSKKRIPAMQGKGKGGSLREKWGKGKVVEEDDESSDDEGFYDDSGVRLKFNNSFDVPEFMTWIEATNHYKDFLESSNKMFNYYGQEVPRDGSKSSSEIKLQEEQEIKEKLKNKKPLRAYLHLYCKLQELEVAVMGCCLTCRQASTIIDHFPRRDYARVQATVCMHKCLYDLENFNQILRMLDADESREVIHRLGYLNTWNPWIPDATYKLDLRAQDHRKMTEMLSILEQEEPGENWLDATYRWSVYDGPVPGWELPKSWSGRKEDTDNAGNCGPRDFGRLGFEYTSDPILGCAPVWAVRRELKKLCLMGGTQVY</sequence>
<evidence type="ECO:0000259" key="4">
    <source>
        <dbReference type="PROSITE" id="PS50222"/>
    </source>
</evidence>
<feature type="domain" description="EF-hand" evidence="4">
    <location>
        <begin position="969"/>
        <end position="1004"/>
    </location>
</feature>
<feature type="region of interest" description="Disordered" evidence="3">
    <location>
        <begin position="343"/>
        <end position="459"/>
    </location>
</feature>
<dbReference type="InterPro" id="IPR032675">
    <property type="entry name" value="LRR_dom_sf"/>
</dbReference>
<dbReference type="InterPro" id="IPR052394">
    <property type="entry name" value="LRR-containing"/>
</dbReference>
<dbReference type="PROSITE" id="PS50222">
    <property type="entry name" value="EF_HAND_2"/>
    <property type="match status" value="2"/>
</dbReference>
<dbReference type="InterPro" id="IPR011992">
    <property type="entry name" value="EF-hand-dom_pair"/>
</dbReference>
<feature type="region of interest" description="Disordered" evidence="3">
    <location>
        <begin position="132"/>
        <end position="214"/>
    </location>
</feature>
<dbReference type="InterPro" id="IPR002048">
    <property type="entry name" value="EF_hand_dom"/>
</dbReference>
<comment type="caution">
    <text evidence="5">The sequence shown here is derived from an EMBL/GenBank/DDBJ whole genome shotgun (WGS) entry which is preliminary data.</text>
</comment>
<feature type="compositionally biased region" description="Acidic residues" evidence="3">
    <location>
        <begin position="1494"/>
        <end position="1504"/>
    </location>
</feature>
<dbReference type="InterPro" id="IPR001611">
    <property type="entry name" value="Leu-rich_rpt"/>
</dbReference>
<dbReference type="PANTHER" id="PTHR24114">
    <property type="entry name" value="LEUCINE RICH REPEAT FAMILY PROTEIN"/>
    <property type="match status" value="1"/>
</dbReference>
<dbReference type="OrthoDB" id="120976at2759"/>
<dbReference type="Pfam" id="PF13499">
    <property type="entry name" value="EF-hand_7"/>
    <property type="match status" value="1"/>
</dbReference>
<reference evidence="6" key="1">
    <citation type="journal article" date="2023" name="Commun. Biol.">
        <title>Genome analysis of Parmales, the sister group of diatoms, reveals the evolutionary specialization of diatoms from phago-mixotrophs to photoautotrophs.</title>
        <authorList>
            <person name="Ban H."/>
            <person name="Sato S."/>
            <person name="Yoshikawa S."/>
            <person name="Yamada K."/>
            <person name="Nakamura Y."/>
            <person name="Ichinomiya M."/>
            <person name="Sato N."/>
            <person name="Blanc-Mathieu R."/>
            <person name="Endo H."/>
            <person name="Kuwata A."/>
            <person name="Ogata H."/>
        </authorList>
    </citation>
    <scope>NUCLEOTIDE SEQUENCE [LARGE SCALE GENOMIC DNA]</scope>
    <source>
        <strain evidence="6">NIES 3700</strain>
    </source>
</reference>
<dbReference type="Gene3D" id="3.80.10.10">
    <property type="entry name" value="Ribonuclease Inhibitor"/>
    <property type="match status" value="2"/>
</dbReference>
<evidence type="ECO:0000256" key="2">
    <source>
        <dbReference type="SAM" id="Coils"/>
    </source>
</evidence>
<dbReference type="Pfam" id="PF13516">
    <property type="entry name" value="LRR_6"/>
    <property type="match status" value="4"/>
</dbReference>
<gene>
    <name evidence="5" type="ORF">TrLO_g7307</name>
</gene>
<evidence type="ECO:0000256" key="1">
    <source>
        <dbReference type="ARBA" id="ARBA00022837"/>
    </source>
</evidence>
<dbReference type="Proteomes" id="UP001165122">
    <property type="component" value="Unassembled WGS sequence"/>
</dbReference>
<feature type="compositionally biased region" description="Acidic residues" evidence="3">
    <location>
        <begin position="411"/>
        <end position="429"/>
    </location>
</feature>
<dbReference type="Gene3D" id="1.10.238.10">
    <property type="entry name" value="EF-hand"/>
    <property type="match status" value="1"/>
</dbReference>
<dbReference type="SUPFAM" id="SSF52047">
    <property type="entry name" value="RNI-like"/>
    <property type="match status" value="1"/>
</dbReference>
<feature type="region of interest" description="Disordered" evidence="3">
    <location>
        <begin position="1466"/>
        <end position="1504"/>
    </location>
</feature>
<feature type="compositionally biased region" description="Basic and acidic residues" evidence="3">
    <location>
        <begin position="1482"/>
        <end position="1493"/>
    </location>
</feature>
<dbReference type="GO" id="GO:0005509">
    <property type="term" value="F:calcium ion binding"/>
    <property type="evidence" value="ECO:0007669"/>
    <property type="project" value="InterPro"/>
</dbReference>
<keyword evidence="6" id="KW-1185">Reference proteome</keyword>
<dbReference type="EMBL" id="BRXW01000391">
    <property type="protein sequence ID" value="GMH49760.1"/>
    <property type="molecule type" value="Genomic_DNA"/>
</dbReference>
<dbReference type="InterPro" id="IPR018247">
    <property type="entry name" value="EF_Hand_1_Ca_BS"/>
</dbReference>
<proteinExistence type="predicted"/>
<dbReference type="SMART" id="SM00054">
    <property type="entry name" value="EFh"/>
    <property type="match status" value="2"/>
</dbReference>
<feature type="compositionally biased region" description="Acidic residues" evidence="3">
    <location>
        <begin position="1401"/>
        <end position="1410"/>
    </location>
</feature>
<dbReference type="PANTHER" id="PTHR24114:SF2">
    <property type="entry name" value="F-BOX DOMAIN-CONTAINING PROTEIN-RELATED"/>
    <property type="match status" value="1"/>
</dbReference>
<feature type="coiled-coil region" evidence="2">
    <location>
        <begin position="1303"/>
        <end position="1333"/>
    </location>
</feature>
<feature type="region of interest" description="Disordered" evidence="3">
    <location>
        <begin position="1394"/>
        <end position="1414"/>
    </location>
</feature>
<feature type="domain" description="EF-hand" evidence="4">
    <location>
        <begin position="1005"/>
        <end position="1040"/>
    </location>
</feature>
<dbReference type="SMART" id="SM00368">
    <property type="entry name" value="LRR_RI"/>
    <property type="match status" value="6"/>
</dbReference>
<evidence type="ECO:0000313" key="6">
    <source>
        <dbReference type="Proteomes" id="UP001165122"/>
    </source>
</evidence>
<keyword evidence="1" id="KW-0106">Calcium</keyword>
<dbReference type="CDD" id="cd00051">
    <property type="entry name" value="EFh"/>
    <property type="match status" value="1"/>
</dbReference>
<evidence type="ECO:0000313" key="5">
    <source>
        <dbReference type="EMBL" id="GMH49760.1"/>
    </source>
</evidence>
<dbReference type="SUPFAM" id="SSF47473">
    <property type="entry name" value="EF-hand"/>
    <property type="match status" value="1"/>
</dbReference>
<feature type="region of interest" description="Disordered" evidence="3">
    <location>
        <begin position="1"/>
        <end position="43"/>
    </location>
</feature>
<keyword evidence="2" id="KW-0175">Coiled coil</keyword>
<evidence type="ECO:0000256" key="3">
    <source>
        <dbReference type="SAM" id="MobiDB-lite"/>
    </source>
</evidence>
<name>A0A9W7DPN6_9STRA</name>
<organism evidence="5 6">
    <name type="scientific">Triparma laevis f. longispina</name>
    <dbReference type="NCBI Taxonomy" id="1714387"/>
    <lineage>
        <taxon>Eukaryota</taxon>
        <taxon>Sar</taxon>
        <taxon>Stramenopiles</taxon>
        <taxon>Ochrophyta</taxon>
        <taxon>Bolidophyceae</taxon>
        <taxon>Parmales</taxon>
        <taxon>Triparmaceae</taxon>
        <taxon>Triparma</taxon>
    </lineage>
</organism>
<feature type="compositionally biased region" description="Polar residues" evidence="3">
    <location>
        <begin position="164"/>
        <end position="176"/>
    </location>
</feature>
<protein>
    <recommendedName>
        <fullName evidence="4">EF-hand domain-containing protein</fullName>
    </recommendedName>
</protein>
<accession>A0A9W7DPN6</accession>
<feature type="compositionally biased region" description="Polar residues" evidence="3">
    <location>
        <begin position="1"/>
        <end position="11"/>
    </location>
</feature>